<keyword evidence="1" id="KW-0472">Membrane</keyword>
<evidence type="ECO:0000313" key="3">
    <source>
        <dbReference type="Proteomes" id="UP000549113"/>
    </source>
</evidence>
<feature type="transmembrane region" description="Helical" evidence="1">
    <location>
        <begin position="87"/>
        <end position="111"/>
    </location>
</feature>
<keyword evidence="3" id="KW-1185">Reference proteome</keyword>
<dbReference type="RefSeq" id="WP_183500075.1">
    <property type="nucleotide sequence ID" value="NZ_BAABCO010000004.1"/>
</dbReference>
<name>A0AA40SQH3_9MICO</name>
<organism evidence="2 3">
    <name type="scientific">Microbacterium invictum</name>
    <dbReference type="NCBI Taxonomy" id="515415"/>
    <lineage>
        <taxon>Bacteria</taxon>
        <taxon>Bacillati</taxon>
        <taxon>Actinomycetota</taxon>
        <taxon>Actinomycetes</taxon>
        <taxon>Micrococcales</taxon>
        <taxon>Microbacteriaceae</taxon>
        <taxon>Microbacterium</taxon>
    </lineage>
</organism>
<protein>
    <submittedName>
        <fullName evidence="2">Uncharacterized protein</fullName>
    </submittedName>
</protein>
<reference evidence="2 3" key="1">
    <citation type="submission" date="2020-08" db="EMBL/GenBank/DDBJ databases">
        <title>Sequencing the genomes of 1000 actinobacteria strains.</title>
        <authorList>
            <person name="Klenk H.-P."/>
        </authorList>
    </citation>
    <scope>NUCLEOTIDE SEQUENCE [LARGE SCALE GENOMIC DNA]</scope>
    <source>
        <strain evidence="2 3">DSM 19600</strain>
    </source>
</reference>
<comment type="caution">
    <text evidence="2">The sequence shown here is derived from an EMBL/GenBank/DDBJ whole genome shotgun (WGS) entry which is preliminary data.</text>
</comment>
<feature type="transmembrane region" description="Helical" evidence="1">
    <location>
        <begin position="57"/>
        <end position="75"/>
    </location>
</feature>
<dbReference type="AlphaFoldDB" id="A0AA40SQH3"/>
<keyword evidence="1" id="KW-0812">Transmembrane</keyword>
<feature type="transmembrane region" description="Helical" evidence="1">
    <location>
        <begin position="123"/>
        <end position="155"/>
    </location>
</feature>
<dbReference type="EMBL" id="JACIFH010000001">
    <property type="protein sequence ID" value="MBB4140557.1"/>
    <property type="molecule type" value="Genomic_DNA"/>
</dbReference>
<feature type="transmembrane region" description="Helical" evidence="1">
    <location>
        <begin position="207"/>
        <end position="226"/>
    </location>
</feature>
<keyword evidence="1" id="KW-1133">Transmembrane helix</keyword>
<gene>
    <name evidence="2" type="ORF">BKA10_002351</name>
</gene>
<evidence type="ECO:0000313" key="2">
    <source>
        <dbReference type="EMBL" id="MBB4140557.1"/>
    </source>
</evidence>
<dbReference type="Proteomes" id="UP000549113">
    <property type="component" value="Unassembled WGS sequence"/>
</dbReference>
<accession>A0AA40SQH3</accession>
<feature type="transmembrane region" description="Helical" evidence="1">
    <location>
        <begin position="167"/>
        <end position="187"/>
    </location>
</feature>
<evidence type="ECO:0000256" key="1">
    <source>
        <dbReference type="SAM" id="Phobius"/>
    </source>
</evidence>
<proteinExistence type="predicted"/>
<sequence>MNRTWNVVRMQLVNRQTYLWVPVIVLVGSLIITLAIYGIISSAGVDSAMYGGGAQAPLWYFAVVGAQALTLTFPFSQAMSVTRREFFLGTLLTAGLTALILVIVFVVGGLVEQATNGWGMDGYFFYIPWIWDAGPFAAGVFFFALALLFFVVGFWGATIYKRWGTAALTTVILAIALVLVGLLWLVGQLNAWAEVGLWLATTGALGMALWGLLLFVVLAGSSYLTLRRTVP</sequence>
<feature type="transmembrane region" description="Helical" evidence="1">
    <location>
        <begin position="20"/>
        <end position="45"/>
    </location>
</feature>